<sequence>MSGLAREAAAHARELRLPALARAAGQLDGDYASALHGRSLDVSDLREYEAGDLVRDIDWLASARRDEPIVKRYTAYRRRRVLLVTAGGAEFSALAASGEVKREVALCTAALLGTAAVRHGDAVGLIAGGAGSAAGPGDGVDPVRMSAPVASSTGLEAVLRAPVFCAPAAVPGGHAPHRGVLRRRTRRLVPRAAGSSGAARYGSRAGGCGKSAHIREPLRWAAERLAGRCVLLVIADEAALTPADFRLLTRLRAQHEVFWITVADAHLTGFAGTGREPVDPASGTRILAELLAAPGLAEAYEAAEAQRRAALDARLRGLAVPHARIPGTAGAAPALRRMLREAAHER</sequence>
<feature type="domain" description="DUF58" evidence="1">
    <location>
        <begin position="44"/>
        <end position="128"/>
    </location>
</feature>
<dbReference type="Proteomes" id="UP000469215">
    <property type="component" value="Unassembled WGS sequence"/>
</dbReference>
<accession>A0A6N9H405</accession>
<evidence type="ECO:0000313" key="2">
    <source>
        <dbReference type="EMBL" id="MYM18740.1"/>
    </source>
</evidence>
<dbReference type="EMBL" id="WWEQ01000004">
    <property type="protein sequence ID" value="MYM18740.1"/>
    <property type="molecule type" value="Genomic_DNA"/>
</dbReference>
<evidence type="ECO:0000259" key="1">
    <source>
        <dbReference type="Pfam" id="PF01882"/>
    </source>
</evidence>
<gene>
    <name evidence="2" type="ORF">GSY69_01790</name>
</gene>
<dbReference type="InterPro" id="IPR002881">
    <property type="entry name" value="DUF58"/>
</dbReference>
<dbReference type="RefSeq" id="WP_160952178.1">
    <property type="nucleotide sequence ID" value="NZ_WWEQ01000004.1"/>
</dbReference>
<comment type="caution">
    <text evidence="2">The sequence shown here is derived from an EMBL/GenBank/DDBJ whole genome shotgun (WGS) entry which is preliminary data.</text>
</comment>
<dbReference type="PANTHER" id="PTHR33608">
    <property type="entry name" value="BLL2464 PROTEIN"/>
    <property type="match status" value="1"/>
</dbReference>
<dbReference type="PANTHER" id="PTHR33608:SF6">
    <property type="entry name" value="BLL2464 PROTEIN"/>
    <property type="match status" value="1"/>
</dbReference>
<dbReference type="Pfam" id="PF01882">
    <property type="entry name" value="DUF58"/>
    <property type="match status" value="1"/>
</dbReference>
<proteinExistence type="predicted"/>
<evidence type="ECO:0000313" key="3">
    <source>
        <dbReference type="Proteomes" id="UP000469215"/>
    </source>
</evidence>
<organism evidence="2 3">
    <name type="scientific">Brevibacterium rongguiense</name>
    <dbReference type="NCBI Taxonomy" id="2695267"/>
    <lineage>
        <taxon>Bacteria</taxon>
        <taxon>Bacillati</taxon>
        <taxon>Actinomycetota</taxon>
        <taxon>Actinomycetes</taxon>
        <taxon>Micrococcales</taxon>
        <taxon>Brevibacteriaceae</taxon>
        <taxon>Brevibacterium</taxon>
    </lineage>
</organism>
<protein>
    <submittedName>
        <fullName evidence="2">DUF58 domain-containing protein</fullName>
    </submittedName>
</protein>
<dbReference type="AlphaFoldDB" id="A0A6N9H405"/>
<name>A0A6N9H405_9MICO</name>
<reference evidence="2 3" key="1">
    <citation type="submission" date="2020-01" db="EMBL/GenBank/DDBJ databases">
        <authorList>
            <person name="Deng T."/>
        </authorList>
    </citation>
    <scope>NUCLEOTIDE SEQUENCE [LARGE SCALE GENOMIC DNA]</scope>
    <source>
        <strain evidence="2 3">5221</strain>
    </source>
</reference>
<keyword evidence="3" id="KW-1185">Reference proteome</keyword>